<sequence length="71" mass="7540">MFETTAQFVGASSGPCVVDFGKSRLVNSSAFGLMRDVARVMLLSLEMLSAVVRVVQVNPRVGEISNAKGAH</sequence>
<dbReference type="RefSeq" id="WP_147279166.1">
    <property type="nucleotide sequence ID" value="NZ_UFYA01000001.1"/>
</dbReference>
<dbReference type="AlphaFoldDB" id="A0AA46BM02"/>
<name>A0AA46BM02_9MICO</name>
<accession>A0AA46BM02</accession>
<dbReference type="Proteomes" id="UP000254118">
    <property type="component" value="Unassembled WGS sequence"/>
</dbReference>
<dbReference type="EMBL" id="UFYA01000001">
    <property type="protein sequence ID" value="STD06132.1"/>
    <property type="molecule type" value="Genomic_DNA"/>
</dbReference>
<organism evidence="1 2">
    <name type="scientific">Dermatophilus congolensis</name>
    <dbReference type="NCBI Taxonomy" id="1863"/>
    <lineage>
        <taxon>Bacteria</taxon>
        <taxon>Bacillati</taxon>
        <taxon>Actinomycetota</taxon>
        <taxon>Actinomycetes</taxon>
        <taxon>Micrococcales</taxon>
        <taxon>Dermatophilaceae</taxon>
        <taxon>Dermatophilus</taxon>
    </lineage>
</organism>
<proteinExistence type="predicted"/>
<gene>
    <name evidence="1" type="ORF">NCTC7915_00559</name>
</gene>
<comment type="caution">
    <text evidence="1">The sequence shown here is derived from an EMBL/GenBank/DDBJ whole genome shotgun (WGS) entry which is preliminary data.</text>
</comment>
<protein>
    <submittedName>
        <fullName evidence="1">Uncharacterized protein</fullName>
    </submittedName>
</protein>
<reference evidence="1 2" key="1">
    <citation type="submission" date="2018-06" db="EMBL/GenBank/DDBJ databases">
        <authorList>
            <consortium name="Pathogen Informatics"/>
            <person name="Doyle S."/>
        </authorList>
    </citation>
    <scope>NUCLEOTIDE SEQUENCE [LARGE SCALE GENOMIC DNA]</scope>
    <source>
        <strain evidence="1 2">NCTC7915</strain>
    </source>
</reference>
<evidence type="ECO:0000313" key="1">
    <source>
        <dbReference type="EMBL" id="STD06132.1"/>
    </source>
</evidence>
<evidence type="ECO:0000313" key="2">
    <source>
        <dbReference type="Proteomes" id="UP000254118"/>
    </source>
</evidence>